<accession>A0A9D1LFL6</accession>
<evidence type="ECO:0000259" key="1">
    <source>
        <dbReference type="Pfam" id="PF13304"/>
    </source>
</evidence>
<protein>
    <submittedName>
        <fullName evidence="2">ATP-binding protein</fullName>
    </submittedName>
</protein>
<dbReference type="Gene3D" id="3.40.50.300">
    <property type="entry name" value="P-loop containing nucleotide triphosphate hydrolases"/>
    <property type="match status" value="1"/>
</dbReference>
<reference evidence="2" key="2">
    <citation type="journal article" date="2021" name="PeerJ">
        <title>Extensive microbial diversity within the chicken gut microbiome revealed by metagenomics and culture.</title>
        <authorList>
            <person name="Gilroy R."/>
            <person name="Ravi A."/>
            <person name="Getino M."/>
            <person name="Pursley I."/>
            <person name="Horton D.L."/>
            <person name="Alikhan N.F."/>
            <person name="Baker D."/>
            <person name="Gharbi K."/>
            <person name="Hall N."/>
            <person name="Watson M."/>
            <person name="Adriaenssens E.M."/>
            <person name="Foster-Nyarko E."/>
            <person name="Jarju S."/>
            <person name="Secka A."/>
            <person name="Antonio M."/>
            <person name="Oren A."/>
            <person name="Chaudhuri R.R."/>
            <person name="La Ragione R."/>
            <person name="Hildebrand F."/>
            <person name="Pallen M.J."/>
        </authorList>
    </citation>
    <scope>NUCLEOTIDE SEQUENCE</scope>
    <source>
        <strain evidence="2">7463</strain>
    </source>
</reference>
<dbReference type="PANTHER" id="PTHR40396">
    <property type="entry name" value="ATPASE-LIKE PROTEIN"/>
    <property type="match status" value="1"/>
</dbReference>
<gene>
    <name evidence="2" type="ORF">IAC56_01990</name>
</gene>
<feature type="domain" description="ATPase AAA-type core" evidence="1">
    <location>
        <begin position="67"/>
        <end position="142"/>
    </location>
</feature>
<keyword evidence="2" id="KW-0547">Nucleotide-binding</keyword>
<proteinExistence type="predicted"/>
<evidence type="ECO:0000313" key="2">
    <source>
        <dbReference type="EMBL" id="HIU37031.1"/>
    </source>
</evidence>
<sequence>MVELAKDSLNIPSGLIENILNILSEGSVFPLMHKDQGPVFIRKIEGEARFFAVNTTHRSDTGENIHFHMSDESDGTFRLMSLLTFLGTLGDGYGERVLIIDEIERSLHSMLTRKIIKDFLSWVEKTHAGQIIFTSHDPSLMNEDLGLRRDEMWIVDKGEQGETHLYSLATKNVQRSGESGLRTGMNLVDEYLRGSLGGIAKTQEINFLMDR</sequence>
<dbReference type="Pfam" id="PF13304">
    <property type="entry name" value="AAA_21"/>
    <property type="match status" value="1"/>
</dbReference>
<dbReference type="EMBL" id="DVMY01000035">
    <property type="protein sequence ID" value="HIU37031.1"/>
    <property type="molecule type" value="Genomic_DNA"/>
</dbReference>
<dbReference type="InterPro" id="IPR027417">
    <property type="entry name" value="P-loop_NTPase"/>
</dbReference>
<name>A0A9D1LFL6_9BURK</name>
<dbReference type="GO" id="GO:0016887">
    <property type="term" value="F:ATP hydrolysis activity"/>
    <property type="evidence" value="ECO:0007669"/>
    <property type="project" value="InterPro"/>
</dbReference>
<dbReference type="AlphaFoldDB" id="A0A9D1LFL6"/>
<dbReference type="SUPFAM" id="SSF52540">
    <property type="entry name" value="P-loop containing nucleoside triphosphate hydrolases"/>
    <property type="match status" value="1"/>
</dbReference>
<dbReference type="GO" id="GO:0005524">
    <property type="term" value="F:ATP binding"/>
    <property type="evidence" value="ECO:0007669"/>
    <property type="project" value="UniProtKB-KW"/>
</dbReference>
<dbReference type="PANTHER" id="PTHR40396:SF1">
    <property type="entry name" value="ATPASE AAA-TYPE CORE DOMAIN-CONTAINING PROTEIN"/>
    <property type="match status" value="1"/>
</dbReference>
<evidence type="ECO:0000313" key="3">
    <source>
        <dbReference type="Proteomes" id="UP000824083"/>
    </source>
</evidence>
<keyword evidence="2" id="KW-0067">ATP-binding</keyword>
<dbReference type="Proteomes" id="UP000824083">
    <property type="component" value="Unassembled WGS sequence"/>
</dbReference>
<comment type="caution">
    <text evidence="2">The sequence shown here is derived from an EMBL/GenBank/DDBJ whole genome shotgun (WGS) entry which is preliminary data.</text>
</comment>
<reference evidence="2" key="1">
    <citation type="submission" date="2020-10" db="EMBL/GenBank/DDBJ databases">
        <authorList>
            <person name="Gilroy R."/>
        </authorList>
    </citation>
    <scope>NUCLEOTIDE SEQUENCE</scope>
    <source>
        <strain evidence="2">7463</strain>
    </source>
</reference>
<organism evidence="2 3">
    <name type="scientific">Candidatus Aphodousia faecigallinarum</name>
    <dbReference type="NCBI Taxonomy" id="2840677"/>
    <lineage>
        <taxon>Bacteria</taxon>
        <taxon>Pseudomonadati</taxon>
        <taxon>Pseudomonadota</taxon>
        <taxon>Betaproteobacteria</taxon>
        <taxon>Burkholderiales</taxon>
        <taxon>Sutterellaceae</taxon>
        <taxon>Sutterellaceae incertae sedis</taxon>
        <taxon>Candidatus Aphodousia</taxon>
    </lineage>
</organism>
<dbReference type="InterPro" id="IPR003959">
    <property type="entry name" value="ATPase_AAA_core"/>
</dbReference>